<keyword evidence="5" id="KW-0804">Transcription</keyword>
<evidence type="ECO:0000259" key="9">
    <source>
        <dbReference type="SMART" id="SM01281"/>
    </source>
</evidence>
<evidence type="ECO:0000256" key="2">
    <source>
        <dbReference type="ARBA" id="ARBA00010289"/>
    </source>
</evidence>
<evidence type="ECO:0000256" key="4">
    <source>
        <dbReference type="ARBA" id="ARBA00023015"/>
    </source>
</evidence>
<dbReference type="SMART" id="SM01281">
    <property type="entry name" value="Med12"/>
    <property type="match status" value="1"/>
</dbReference>
<evidence type="ECO:0000313" key="10">
    <source>
        <dbReference type="EMBL" id="GMM35910.1"/>
    </source>
</evidence>
<dbReference type="PANTHER" id="PTHR46567">
    <property type="entry name" value="MEDIATOR OF RNA POLYMERASE II TRANSCRIPTION SUBUNIT 12"/>
    <property type="match status" value="1"/>
</dbReference>
<feature type="domain" description="Mediator complex subunit Med12" evidence="9">
    <location>
        <begin position="170"/>
        <end position="233"/>
    </location>
</feature>
<reference evidence="10 11" key="1">
    <citation type="journal article" date="2023" name="Elife">
        <title>Identification of key yeast species and microbe-microbe interactions impacting larval growth of Drosophila in the wild.</title>
        <authorList>
            <person name="Mure A."/>
            <person name="Sugiura Y."/>
            <person name="Maeda R."/>
            <person name="Honda K."/>
            <person name="Sakurai N."/>
            <person name="Takahashi Y."/>
            <person name="Watada M."/>
            <person name="Katoh T."/>
            <person name="Gotoh A."/>
            <person name="Gotoh Y."/>
            <person name="Taniguchi I."/>
            <person name="Nakamura K."/>
            <person name="Hayashi T."/>
            <person name="Katayama T."/>
            <person name="Uemura T."/>
            <person name="Hattori Y."/>
        </authorList>
    </citation>
    <scope>NUCLEOTIDE SEQUENCE [LARGE SCALE GENOMIC DNA]</scope>
    <source>
        <strain evidence="10 11">SC-9</strain>
    </source>
</reference>
<dbReference type="RefSeq" id="XP_064852906.1">
    <property type="nucleotide sequence ID" value="XM_064996834.1"/>
</dbReference>
<dbReference type="GO" id="GO:0006357">
    <property type="term" value="P:regulation of transcription by RNA polymerase II"/>
    <property type="evidence" value="ECO:0007669"/>
    <property type="project" value="InterPro"/>
</dbReference>
<name>A0AAV5QMZ4_9ASCO</name>
<accession>A0AAV5QMZ4</accession>
<organism evidence="10 11">
    <name type="scientific">Saccharomycopsis crataegensis</name>
    <dbReference type="NCBI Taxonomy" id="43959"/>
    <lineage>
        <taxon>Eukaryota</taxon>
        <taxon>Fungi</taxon>
        <taxon>Dikarya</taxon>
        <taxon>Ascomycota</taxon>
        <taxon>Saccharomycotina</taxon>
        <taxon>Saccharomycetes</taxon>
        <taxon>Saccharomycopsidaceae</taxon>
        <taxon>Saccharomycopsis</taxon>
    </lineage>
</organism>
<evidence type="ECO:0000256" key="6">
    <source>
        <dbReference type="ARBA" id="ARBA00023242"/>
    </source>
</evidence>
<feature type="compositionally biased region" description="Low complexity" evidence="8">
    <location>
        <begin position="376"/>
        <end position="397"/>
    </location>
</feature>
<evidence type="ECO:0000256" key="1">
    <source>
        <dbReference type="ARBA" id="ARBA00004123"/>
    </source>
</evidence>
<proteinExistence type="inferred from homology"/>
<keyword evidence="11" id="KW-1185">Reference proteome</keyword>
<dbReference type="GO" id="GO:0016592">
    <property type="term" value="C:mediator complex"/>
    <property type="evidence" value="ECO:0007669"/>
    <property type="project" value="InterPro"/>
</dbReference>
<feature type="compositionally biased region" description="Basic and acidic residues" evidence="8">
    <location>
        <begin position="1924"/>
        <end position="1941"/>
    </location>
</feature>
<feature type="compositionally biased region" description="Low complexity" evidence="8">
    <location>
        <begin position="1199"/>
        <end position="1208"/>
    </location>
</feature>
<feature type="region of interest" description="Disordered" evidence="8">
    <location>
        <begin position="1924"/>
        <end position="1945"/>
    </location>
</feature>
<comment type="subcellular location">
    <subcellularLocation>
        <location evidence="1">Nucleus</location>
    </subcellularLocation>
</comment>
<feature type="region of interest" description="Disordered" evidence="8">
    <location>
        <begin position="1184"/>
        <end position="1208"/>
    </location>
</feature>
<comment type="caution">
    <text evidence="10">The sequence shown here is derived from an EMBL/GenBank/DDBJ whole genome shotgun (WGS) entry which is preliminary data.</text>
</comment>
<feature type="region of interest" description="Disordered" evidence="8">
    <location>
        <begin position="746"/>
        <end position="767"/>
    </location>
</feature>
<evidence type="ECO:0000256" key="5">
    <source>
        <dbReference type="ARBA" id="ARBA00023163"/>
    </source>
</evidence>
<dbReference type="GeneID" id="90073885"/>
<feature type="region of interest" description="Disordered" evidence="8">
    <location>
        <begin position="115"/>
        <end position="139"/>
    </location>
</feature>
<dbReference type="Pfam" id="PF09497">
    <property type="entry name" value="Med12"/>
    <property type="match status" value="1"/>
</dbReference>
<dbReference type="InterPro" id="IPR019035">
    <property type="entry name" value="Mediator_Med12"/>
</dbReference>
<keyword evidence="4" id="KW-0805">Transcription regulation</keyword>
<evidence type="ECO:0000256" key="7">
    <source>
        <dbReference type="ARBA" id="ARBA00032010"/>
    </source>
</evidence>
<dbReference type="PANTHER" id="PTHR46567:SF1">
    <property type="entry name" value="MEDIATOR OF RNA POLYMERASE II TRANSCRIPTION SUBUNIT 12"/>
    <property type="match status" value="1"/>
</dbReference>
<gene>
    <name evidence="10" type="ORF">DASC09_032350</name>
</gene>
<sequence>MLSSRPKYGSKQQTSSASDDLFTKRYKLSHPPDVFSYNGSLPFDQSLIDMLSPPTSNTDSIVSNYPDFIPWSHNKQEDGIAANSLQKGCVERQIVNNELRSGRNTMQNSLKASVLTSDGNSTKSIGLKSEDQISSSTSNISKSSVTSLSNYMLEAINKRNKFNRISSNSSFKPPPRVTLTEQKKELWLKNLADSSISLRKLSRTIPHGIRNKTLLDQLVSKRVPVNRAIWFIKCIGLNELRQLKRKGGNLSYNENSIPIGGNLGSSNEIDNNEMSWINEWTKQLIDYLENTFTGTLVGPESLKYQEANDLEDVFTSLSDSSSMKYKIFYLNNLIHQLFAENLINKKLFLTILISKILPSHKCGTLQITNESTNNKTTDTNTNIVNSTSATNTNTNANKKSIGNSSNKMNHTKSSNSKDINDNVIGGDDNHAACFNKSCDKITSSNASGSNPQTCDVDNRNFYQTYILLTVFIKGLMGHIVKNFIMENYYSKNQTAEDLSSNDIDDRLFYTNLLRQLIENLILKYDFIHKCFTPEIVLANNGSVATTKNINSDTKPTSNNSVASSSNTPLSAYSKAGMTPIHPVSATVKTPSSLFFNSSNNNGALSSPYGLNSINSPFQYTFANNYPDAEKNNSISAEKDRNSGSILDSNDESMIKLHQLVKKLRKVILVSIKVILMNLFVLNNGELFILPKKNWSLLKKILLTYNILNTKQNFENLIISSNHETKKPNDDDGNNKDCFDGVASGSEASSTFANSPNPRLNEKTKQKNGIIMSNAGTPTSGNIGSTQNVINSSNILIDQELYSANCQEKVSDDLDPTNSTIITDSNSILKHGINFDISHAQENFIIQNNSRIVLKKQFEVISSRNDALFNNISNSFKDLYNFEKKALLMLNNETSLNGKENFSDTNRKGLTSNAMLKDGESNTKRLPGLFIIKPSNSKSICNANNVYLKIVNSLFYLLNYDFFYLVDLKSVKSVNGNLKRSFSITSNNSNASTPVSKRPPMILNPKNYKAAVNEAATSVNPGFGNPVAESSMLESVELNSFTEKIDELISLVFYDFKQITSIMSRNGSNASATPKLGSMGNNINCQETETKFNSNSDDAVLKDIRKRLHILLKFSVVNLSKEAISQSLDIFDTNTEAYDDYVAGNMKRTKDFKKVYLVIYIIKQSINKFKSVLAVQYNGNNNVSNEGNTNSGMDGALNKPSPSSLYPSNSSAIVENEDNSPTISSTTNDPNIIKLVKKQASNNFKAFLQNEILQFIFHINNNYAFFKNITDMDNGKSSPKMKSENSNPGHDDENFFIVLQSIMGETNAVDNNITMIGAELIEKLVNIRVKNSENNSKIITNSVENYMLSLSTVNLEPLFYLISSLFDSKLLSLTTYIRKLISSGILYLKSLKSYYDLNLLQYLILRNVGNKINANGTINNNNNIQLNLILKNLKDNLVYYINHQPQENSNSKFGGLLNINDRLLVEELFKNIDEPTSSLIISKIETGKKLLTEKVINSFFDEGNDHLTTELIELKSLFNMEVAIKNHLANWLYYQFQQRLLNNGDKENLLLTVSKLSITMGAFSKLNKLDYFFNIIRIILTININSDFALSGISPSASGNFLVSNTLKEITFGYHELYYILNIIWYNHDMINYLTDYLDIKIHFESKYSLIIKSIKLKPGSSVKEYSNICLKTVDFLKLVVNNYLKLNDIATNLYGGYSNSPDNASDFKLDTSMRMVNSFDFIKFWKYFYNGLDNYESHLKRESDNHGGGNSNVLGNKVAVSGFENSTLNNVKNQLAYLTTEPLFYFSSVEQSSQLSEFHKLILQVLKNCDLEIDVESFFNTEEIINVFQKLMEAFVNFAVQSNIDNRKVIKMAKLLLLLRKSNAQKFDFLTAKYVHKKALDITEENYFTIVKIFYHLIIHELIDFKGLFESLLKANVDEKTENQNKKDDKNIKLGKNDKTHPKQKLNVDTSDQKFVSGKGFELSSSFKSMVNHKNSKILCNLFYDILNDEKQCISLLSQDYDYQMLQIRKEFFKSENLDDFYELMLLVLFNEDHKELLISKSSYKEKCLEFFVGASEKHLDLITEKIIYSNSVDNEELFGICKTILYCSINEIDDSKMVYDKEDLYKIMNVVNEKNLPICQLIISIAFNLEAKRLNNHVEEIRSFVRQVLLKFLTYCFAYNIAKKPCACIAVVGDLFLCLRDDLKLIMLNEVEVLFLRSHSFPKLSLITDSHGVFFNNNYPDFGDNKQGLSLVNKYNNFVPYVAVIIDSISRSLSTMSGIPIANEIFTQSLAISLEKILKFLFHYQQHHKGGNHYTTTQEGTVSKSIYVFLKILSLHKVSIIHLLNNRHPIMNEKFVGNLVILLKTKFFIKHKQLRNILYDFLFSVKSNLNELNRLRTASIRAHSQQPQNPHNPTNINFVLPKLNYDNLNVELTKGLLLYLNDNDELISQSNDKLYNDLILHDKTAEKYYDLSLKPFDFLEDSNPIVNINDSSINLKYFGATIDRKNPA</sequence>
<comment type="similarity">
    <text evidence="2">Belongs to the Mediator complex subunit 12 family.</text>
</comment>
<feature type="compositionally biased region" description="Polar residues" evidence="8">
    <location>
        <begin position="398"/>
        <end position="417"/>
    </location>
</feature>
<dbReference type="EMBL" id="BTFZ01000011">
    <property type="protein sequence ID" value="GMM35910.1"/>
    <property type="molecule type" value="Genomic_DNA"/>
</dbReference>
<evidence type="ECO:0000256" key="8">
    <source>
        <dbReference type="SAM" id="MobiDB-lite"/>
    </source>
</evidence>
<evidence type="ECO:0000313" key="11">
    <source>
        <dbReference type="Proteomes" id="UP001360560"/>
    </source>
</evidence>
<feature type="compositionally biased region" description="Polar residues" evidence="8">
    <location>
        <begin position="115"/>
        <end position="124"/>
    </location>
</feature>
<dbReference type="GO" id="GO:0003712">
    <property type="term" value="F:transcription coregulator activity"/>
    <property type="evidence" value="ECO:0007669"/>
    <property type="project" value="InterPro"/>
</dbReference>
<evidence type="ECO:0000256" key="3">
    <source>
        <dbReference type="ARBA" id="ARBA00019622"/>
    </source>
</evidence>
<feature type="compositionally biased region" description="Polar residues" evidence="8">
    <location>
        <begin position="746"/>
        <end position="757"/>
    </location>
</feature>
<keyword evidence="6" id="KW-0539">Nucleus</keyword>
<protein>
    <recommendedName>
        <fullName evidence="3">Mediator of RNA polymerase II transcription subunit 12</fullName>
    </recommendedName>
    <alternativeName>
        <fullName evidence="7">Mediator complex subunit 12</fullName>
    </alternativeName>
</protein>
<dbReference type="Proteomes" id="UP001360560">
    <property type="component" value="Unassembled WGS sequence"/>
</dbReference>
<feature type="region of interest" description="Disordered" evidence="8">
    <location>
        <begin position="376"/>
        <end position="421"/>
    </location>
</feature>